<dbReference type="EMBL" id="JACRTD010000004">
    <property type="protein sequence ID" value="MBC8585301.1"/>
    <property type="molecule type" value="Genomic_DNA"/>
</dbReference>
<dbReference type="GO" id="GO:0046348">
    <property type="term" value="P:amino sugar catabolic process"/>
    <property type="evidence" value="ECO:0007669"/>
    <property type="project" value="InterPro"/>
</dbReference>
<dbReference type="InterPro" id="IPR001347">
    <property type="entry name" value="SIS_dom"/>
</dbReference>
<dbReference type="NCBIfam" id="NF009222">
    <property type="entry name" value="PRK12570.1"/>
    <property type="match status" value="1"/>
</dbReference>
<reference evidence="5" key="1">
    <citation type="submission" date="2020-08" db="EMBL/GenBank/DDBJ databases">
        <title>Genome public.</title>
        <authorList>
            <person name="Liu C."/>
            <person name="Sun Q."/>
        </authorList>
    </citation>
    <scope>NUCLEOTIDE SEQUENCE</scope>
    <source>
        <strain evidence="5">NSJ-64</strain>
    </source>
</reference>
<dbReference type="RefSeq" id="WP_262395085.1">
    <property type="nucleotide sequence ID" value="NZ_JACRTD010000004.1"/>
</dbReference>
<dbReference type="HAMAP" id="MF_00068">
    <property type="entry name" value="MurQ"/>
    <property type="match status" value="1"/>
</dbReference>
<dbReference type="NCBIfam" id="TIGR00274">
    <property type="entry name" value="N-acetylmuramic acid 6-phosphate etherase"/>
    <property type="match status" value="1"/>
</dbReference>
<dbReference type="GO" id="GO:0097367">
    <property type="term" value="F:carbohydrate derivative binding"/>
    <property type="evidence" value="ECO:0007669"/>
    <property type="project" value="InterPro"/>
</dbReference>
<dbReference type="Gene3D" id="3.40.50.10490">
    <property type="entry name" value="Glucose-6-phosphate isomerase like protein, domain 1"/>
    <property type="match status" value="1"/>
</dbReference>
<dbReference type="InterPro" id="IPR046348">
    <property type="entry name" value="SIS_dom_sf"/>
</dbReference>
<dbReference type="SUPFAM" id="SSF53697">
    <property type="entry name" value="SIS domain"/>
    <property type="match status" value="1"/>
</dbReference>
<feature type="domain" description="SIS" evidence="4">
    <location>
        <begin position="57"/>
        <end position="220"/>
    </location>
</feature>
<evidence type="ECO:0000256" key="2">
    <source>
        <dbReference type="ARBA" id="ARBA00023277"/>
    </source>
</evidence>
<comment type="function">
    <text evidence="3">Specifically catalyzes the cleavage of the D-lactyl ether substituent of MurNAc 6-phosphate, producing GlcNAc 6-phosphate and D-lactate.</text>
</comment>
<accession>A0A926IHI2</accession>
<dbReference type="GO" id="GO:0016803">
    <property type="term" value="F:ether hydrolase activity"/>
    <property type="evidence" value="ECO:0007669"/>
    <property type="project" value="TreeGrafter"/>
</dbReference>
<comment type="similarity">
    <text evidence="3">Belongs to the GCKR-like family. MurNAc-6-P etherase subfamily.</text>
</comment>
<protein>
    <recommendedName>
        <fullName evidence="3">N-acetylmuramic acid 6-phosphate etherase</fullName>
        <shortName evidence="3">MurNAc-6-P etherase</shortName>
        <ecNumber evidence="3">4.2.1.126</ecNumber>
    </recommendedName>
    <alternativeName>
        <fullName evidence="3">N-acetylmuramic acid 6-phosphate hydrolase</fullName>
    </alternativeName>
    <alternativeName>
        <fullName evidence="3">N-acetylmuramic acid 6-phosphate lyase</fullName>
    </alternativeName>
</protein>
<keyword evidence="1 3" id="KW-0456">Lyase</keyword>
<dbReference type="InterPro" id="IPR005486">
    <property type="entry name" value="Glucokinase_regulatory_CS"/>
</dbReference>
<dbReference type="CDD" id="cd05007">
    <property type="entry name" value="SIS_Etherase"/>
    <property type="match status" value="1"/>
</dbReference>
<dbReference type="NCBIfam" id="NF003915">
    <property type="entry name" value="PRK05441.1"/>
    <property type="match status" value="1"/>
</dbReference>
<gene>
    <name evidence="3 5" type="primary">murQ</name>
    <name evidence="5" type="ORF">H8705_06860</name>
</gene>
<dbReference type="PANTHER" id="PTHR10088">
    <property type="entry name" value="GLUCOKINASE REGULATORY PROTEIN"/>
    <property type="match status" value="1"/>
</dbReference>
<dbReference type="EC" id="4.2.1.126" evidence="3"/>
<dbReference type="PROSITE" id="PS51464">
    <property type="entry name" value="SIS"/>
    <property type="match status" value="1"/>
</dbReference>
<keyword evidence="6" id="KW-1185">Reference proteome</keyword>
<comment type="caution">
    <text evidence="5">The sequence shown here is derived from an EMBL/GenBank/DDBJ whole genome shotgun (WGS) entry which is preliminary data.</text>
</comment>
<evidence type="ECO:0000259" key="4">
    <source>
        <dbReference type="PROSITE" id="PS51464"/>
    </source>
</evidence>
<evidence type="ECO:0000313" key="5">
    <source>
        <dbReference type="EMBL" id="MBC8585301.1"/>
    </source>
</evidence>
<organism evidence="5 6">
    <name type="scientific">Youxingia wuxianensis</name>
    <dbReference type="NCBI Taxonomy" id="2763678"/>
    <lineage>
        <taxon>Bacteria</taxon>
        <taxon>Bacillati</taxon>
        <taxon>Bacillota</taxon>
        <taxon>Clostridia</taxon>
        <taxon>Eubacteriales</taxon>
        <taxon>Oscillospiraceae</taxon>
        <taxon>Youxingia</taxon>
    </lineage>
</organism>
<evidence type="ECO:0000313" key="6">
    <source>
        <dbReference type="Proteomes" id="UP000623678"/>
    </source>
</evidence>
<evidence type="ECO:0000256" key="1">
    <source>
        <dbReference type="ARBA" id="ARBA00023239"/>
    </source>
</evidence>
<feature type="active site" evidence="3">
    <location>
        <position position="116"/>
    </location>
</feature>
<comment type="miscellaneous">
    <text evidence="3">A lyase-type mechanism (elimination/hydration) is suggested for the cleavage of the lactyl ether bond of MurNAc 6-phosphate, with the formation of an alpha,beta-unsaturated aldehyde intermediate with (E)-stereochemistry, followed by the syn addition of water to give product.</text>
</comment>
<comment type="subunit">
    <text evidence="3">Homodimer.</text>
</comment>
<feature type="active site" description="Proton donor" evidence="3">
    <location>
        <position position="85"/>
    </location>
</feature>
<dbReference type="GO" id="GO:0009254">
    <property type="term" value="P:peptidoglycan turnover"/>
    <property type="evidence" value="ECO:0007669"/>
    <property type="project" value="TreeGrafter"/>
</dbReference>
<dbReference type="GO" id="GO:0016835">
    <property type="term" value="F:carbon-oxygen lyase activity"/>
    <property type="evidence" value="ECO:0007669"/>
    <property type="project" value="UniProtKB-UniRule"/>
</dbReference>
<comment type="pathway">
    <text evidence="3">Amino-sugar metabolism; N-acetylmuramate degradation.</text>
</comment>
<dbReference type="PROSITE" id="PS01272">
    <property type="entry name" value="GCKR"/>
    <property type="match status" value="1"/>
</dbReference>
<dbReference type="FunFam" id="1.10.8.1080:FF:000001">
    <property type="entry name" value="N-acetylmuramic acid 6-phosphate etherase"/>
    <property type="match status" value="1"/>
</dbReference>
<name>A0A926IHI2_9FIRM</name>
<dbReference type="Proteomes" id="UP000623678">
    <property type="component" value="Unassembled WGS sequence"/>
</dbReference>
<dbReference type="AlphaFoldDB" id="A0A926IHI2"/>
<comment type="catalytic activity">
    <reaction evidence="3">
        <text>N-acetyl-D-muramate 6-phosphate + H2O = N-acetyl-D-glucosamine 6-phosphate + (R)-lactate</text>
        <dbReference type="Rhea" id="RHEA:26410"/>
        <dbReference type="ChEBI" id="CHEBI:15377"/>
        <dbReference type="ChEBI" id="CHEBI:16004"/>
        <dbReference type="ChEBI" id="CHEBI:57513"/>
        <dbReference type="ChEBI" id="CHEBI:58722"/>
        <dbReference type="EC" id="4.2.1.126"/>
    </reaction>
</comment>
<dbReference type="InterPro" id="IPR040190">
    <property type="entry name" value="MURQ/GCKR"/>
</dbReference>
<dbReference type="Pfam" id="PF20741">
    <property type="entry name" value="GKRP-like_C"/>
    <property type="match status" value="1"/>
</dbReference>
<dbReference type="Gene3D" id="1.10.8.1080">
    <property type="match status" value="1"/>
</dbReference>
<keyword evidence="2 3" id="KW-0119">Carbohydrate metabolism</keyword>
<dbReference type="Pfam" id="PF13580">
    <property type="entry name" value="SIS_2"/>
    <property type="match status" value="1"/>
</dbReference>
<evidence type="ECO:0000256" key="3">
    <source>
        <dbReference type="HAMAP-Rule" id="MF_00068"/>
    </source>
</evidence>
<sequence>METSFGRLATEHSNPSTKNLHELSTIQMVQLMNDLDSQVPLAVARAQTQIAQAVDLAVKSISQGGRLVYIGAGASGRMAALDAGECPGTFGVTPDTVISVLPKGKAARFCVIDDPEDSDRQAREDLMEISLFKKDLVIALAASGRTPYAVGALLYAKEVGCKTVSIACNENAPLSQYGDVAVEVLTGPELLTGSTRLKAGTAQKLIVNMISTLTMTKLGKVYQNYMVDVKITNEKLLHRALRMIQEITGVCEEQAENYLQQAGGHVKTALVMILGDCSPIQAAKRLELAQGFVGKAIETHN</sequence>
<proteinExistence type="inferred from homology"/>
<dbReference type="PANTHER" id="PTHR10088:SF4">
    <property type="entry name" value="GLUCOKINASE REGULATORY PROTEIN"/>
    <property type="match status" value="1"/>
</dbReference>
<dbReference type="InterPro" id="IPR005488">
    <property type="entry name" value="Etherase_MurQ"/>
</dbReference>